<accession>A0ABP1DFN5</accession>
<evidence type="ECO:0000313" key="2">
    <source>
        <dbReference type="Proteomes" id="UP001497453"/>
    </source>
</evidence>
<dbReference type="Proteomes" id="UP001497453">
    <property type="component" value="Chromosome 4"/>
</dbReference>
<keyword evidence="2" id="KW-1185">Reference proteome</keyword>
<dbReference type="SUPFAM" id="SSF52047">
    <property type="entry name" value="RNI-like"/>
    <property type="match status" value="1"/>
</dbReference>
<protein>
    <recommendedName>
        <fullName evidence="3">F-box domain-containing protein</fullName>
    </recommendedName>
</protein>
<dbReference type="EMBL" id="OZ037947">
    <property type="protein sequence ID" value="CAL1706661.1"/>
    <property type="molecule type" value="Genomic_DNA"/>
</dbReference>
<name>A0ABP1DFN5_9APHY</name>
<evidence type="ECO:0000313" key="1">
    <source>
        <dbReference type="EMBL" id="CAL1706661.1"/>
    </source>
</evidence>
<evidence type="ECO:0008006" key="3">
    <source>
        <dbReference type="Google" id="ProtNLM"/>
    </source>
</evidence>
<gene>
    <name evidence="1" type="ORF">GFSPODELE1_LOCUS5983</name>
</gene>
<dbReference type="Gene3D" id="1.20.1280.50">
    <property type="match status" value="1"/>
</dbReference>
<organism evidence="1 2">
    <name type="scientific">Somion occarium</name>
    <dbReference type="NCBI Taxonomy" id="3059160"/>
    <lineage>
        <taxon>Eukaryota</taxon>
        <taxon>Fungi</taxon>
        <taxon>Dikarya</taxon>
        <taxon>Basidiomycota</taxon>
        <taxon>Agaricomycotina</taxon>
        <taxon>Agaricomycetes</taxon>
        <taxon>Polyporales</taxon>
        <taxon>Cerrenaceae</taxon>
        <taxon>Somion</taxon>
    </lineage>
</organism>
<proteinExistence type="predicted"/>
<reference evidence="2" key="1">
    <citation type="submission" date="2024-04" db="EMBL/GenBank/DDBJ databases">
        <authorList>
            <person name="Shaw F."/>
            <person name="Minotto A."/>
        </authorList>
    </citation>
    <scope>NUCLEOTIDE SEQUENCE [LARGE SCALE GENOMIC DNA]</scope>
</reference>
<sequence length="582" mass="65948">MDSIPISLEFPSDVIRAQVMSYETQNQIDAVVAEHTRIFEETVRQHHLTMALYNARRNSMALINGRLLPELLSEIFMHCMRMSFGYSWIKVAHVCRYWRAVALASPSLFSSIDVVRLKDPGQLDAWLRFSKQALLDVRIAESYGYAWPKIFPEITRIRSLHIYIISKSPVCTTQWPTCPQMISLFWEKEVSFPVQLDDSTPIDFHRTFPNLQSLDVRMKMIQRSCGKYLLPASLRILKITEEHSDHIGTLRDWLLTFEALPALEILELSGIADFAFSTAPVPTIVRLPRLGSLTLTRFGIIPGYSLLQHLSWVHNIRLELDFQASLESAKHLISPFARMLQLRLLSFPPLPLRTGEIYARIAPGLLAFAASTLVQKFRIGGTSGFFTEPREIEVLIDIKHPMESQSISDLPNVAEAFHTACAPVVSEVDHLVIDLAVRGNLELNIGIHKIASGLQNVVSLQYKLCWDHHALYELLSPSATDSIVFPKLNKLWIVWSGVPAGSDIVSTTLIALCSILRARQARQHPLKHLVLDVTECMWHQDAQIMIDVYLMQLGALQEVSGHVEIIDTVLTDRILNDIRWGD</sequence>